<gene>
    <name evidence="1" type="ORF">LMG29542_08448</name>
</gene>
<evidence type="ECO:0000313" key="2">
    <source>
        <dbReference type="Proteomes" id="UP000494363"/>
    </source>
</evidence>
<dbReference type="AlphaFoldDB" id="A0A6J5FCS0"/>
<keyword evidence="2" id="KW-1185">Reference proteome</keyword>
<dbReference type="Proteomes" id="UP000494363">
    <property type="component" value="Unassembled WGS sequence"/>
</dbReference>
<sequence>MKLTLLEPIDDQRLCRAKRFRRGKEAGQAKMICEGRLTEPTSKTVLLIIAGLPSVRIERLA</sequence>
<dbReference type="EMBL" id="CADIKH010000245">
    <property type="protein sequence ID" value="CAB3775066.1"/>
    <property type="molecule type" value="Genomic_DNA"/>
</dbReference>
<organism evidence="1 2">
    <name type="scientific">Paraburkholderia humisilvae</name>
    <dbReference type="NCBI Taxonomy" id="627669"/>
    <lineage>
        <taxon>Bacteria</taxon>
        <taxon>Pseudomonadati</taxon>
        <taxon>Pseudomonadota</taxon>
        <taxon>Betaproteobacteria</taxon>
        <taxon>Burkholderiales</taxon>
        <taxon>Burkholderiaceae</taxon>
        <taxon>Paraburkholderia</taxon>
    </lineage>
</organism>
<accession>A0A6J5FCS0</accession>
<name>A0A6J5FCS0_9BURK</name>
<reference evidence="1 2" key="1">
    <citation type="submission" date="2020-04" db="EMBL/GenBank/DDBJ databases">
        <authorList>
            <person name="De Canck E."/>
        </authorList>
    </citation>
    <scope>NUCLEOTIDE SEQUENCE [LARGE SCALE GENOMIC DNA]</scope>
    <source>
        <strain evidence="1 2">LMG 29542</strain>
    </source>
</reference>
<proteinExistence type="predicted"/>
<protein>
    <submittedName>
        <fullName evidence="1">Uncharacterized protein</fullName>
    </submittedName>
</protein>
<evidence type="ECO:0000313" key="1">
    <source>
        <dbReference type="EMBL" id="CAB3775066.1"/>
    </source>
</evidence>